<reference evidence="1" key="2">
    <citation type="submission" date="2023-05" db="EMBL/GenBank/DDBJ databases">
        <authorList>
            <consortium name="Lawrence Berkeley National Laboratory"/>
            <person name="Steindorff A."/>
            <person name="Hensen N."/>
            <person name="Bonometti L."/>
            <person name="Westerberg I."/>
            <person name="Brannstrom I.O."/>
            <person name="Guillou S."/>
            <person name="Cros-Aarteil S."/>
            <person name="Calhoun S."/>
            <person name="Haridas S."/>
            <person name="Kuo A."/>
            <person name="Mondo S."/>
            <person name="Pangilinan J."/>
            <person name="Riley R."/>
            <person name="Labutti K."/>
            <person name="Andreopoulos B."/>
            <person name="Lipzen A."/>
            <person name="Chen C."/>
            <person name="Yanf M."/>
            <person name="Daum C."/>
            <person name="Ng V."/>
            <person name="Clum A."/>
            <person name="Ohm R."/>
            <person name="Martin F."/>
            <person name="Silar P."/>
            <person name="Natvig D."/>
            <person name="Lalanne C."/>
            <person name="Gautier V."/>
            <person name="Ament-Velasquez S.L."/>
            <person name="Kruys A."/>
            <person name="Hutchinson M.I."/>
            <person name="Powell A.J."/>
            <person name="Barry K."/>
            <person name="Miller A.N."/>
            <person name="Grigoriev I.V."/>
            <person name="Debuchy R."/>
            <person name="Gladieux P."/>
            <person name="Thoren M.H."/>
            <person name="Johannesson H."/>
        </authorList>
    </citation>
    <scope>NUCLEOTIDE SEQUENCE</scope>
    <source>
        <strain evidence="1">CBS 731.68</strain>
    </source>
</reference>
<dbReference type="GeneID" id="87828136"/>
<evidence type="ECO:0000313" key="2">
    <source>
        <dbReference type="Proteomes" id="UP001302602"/>
    </source>
</evidence>
<reference evidence="1" key="1">
    <citation type="journal article" date="2023" name="Mol. Phylogenet. Evol.">
        <title>Genome-scale phylogeny and comparative genomics of the fungal order Sordariales.</title>
        <authorList>
            <person name="Hensen N."/>
            <person name="Bonometti L."/>
            <person name="Westerberg I."/>
            <person name="Brannstrom I.O."/>
            <person name="Guillou S."/>
            <person name="Cros-Aarteil S."/>
            <person name="Calhoun S."/>
            <person name="Haridas S."/>
            <person name="Kuo A."/>
            <person name="Mondo S."/>
            <person name="Pangilinan J."/>
            <person name="Riley R."/>
            <person name="LaButti K."/>
            <person name="Andreopoulos B."/>
            <person name="Lipzen A."/>
            <person name="Chen C."/>
            <person name="Yan M."/>
            <person name="Daum C."/>
            <person name="Ng V."/>
            <person name="Clum A."/>
            <person name="Steindorff A."/>
            <person name="Ohm R.A."/>
            <person name="Martin F."/>
            <person name="Silar P."/>
            <person name="Natvig D.O."/>
            <person name="Lalanne C."/>
            <person name="Gautier V."/>
            <person name="Ament-Velasquez S.L."/>
            <person name="Kruys A."/>
            <person name="Hutchinson M.I."/>
            <person name="Powell A.J."/>
            <person name="Barry K."/>
            <person name="Miller A.N."/>
            <person name="Grigoriev I.V."/>
            <person name="Debuchy R."/>
            <person name="Gladieux P."/>
            <person name="Hiltunen Thoren M."/>
            <person name="Johannesson H."/>
        </authorList>
    </citation>
    <scope>NUCLEOTIDE SEQUENCE</scope>
    <source>
        <strain evidence="1">CBS 731.68</strain>
    </source>
</reference>
<organism evidence="1 2">
    <name type="scientific">Parathielavia appendiculata</name>
    <dbReference type="NCBI Taxonomy" id="2587402"/>
    <lineage>
        <taxon>Eukaryota</taxon>
        <taxon>Fungi</taxon>
        <taxon>Dikarya</taxon>
        <taxon>Ascomycota</taxon>
        <taxon>Pezizomycotina</taxon>
        <taxon>Sordariomycetes</taxon>
        <taxon>Sordariomycetidae</taxon>
        <taxon>Sordariales</taxon>
        <taxon>Chaetomiaceae</taxon>
        <taxon>Parathielavia</taxon>
    </lineage>
</organism>
<dbReference type="EMBL" id="MU853234">
    <property type="protein sequence ID" value="KAK4121231.1"/>
    <property type="molecule type" value="Genomic_DNA"/>
</dbReference>
<protein>
    <submittedName>
        <fullName evidence="1">Uncharacterized protein</fullName>
    </submittedName>
</protein>
<proteinExistence type="predicted"/>
<accession>A0AAN6TWK8</accession>
<dbReference type="Proteomes" id="UP001302602">
    <property type="component" value="Unassembled WGS sequence"/>
</dbReference>
<keyword evidence="2" id="KW-1185">Reference proteome</keyword>
<dbReference type="RefSeq" id="XP_062645002.1">
    <property type="nucleotide sequence ID" value="XM_062791367.1"/>
</dbReference>
<evidence type="ECO:0000313" key="1">
    <source>
        <dbReference type="EMBL" id="KAK4121231.1"/>
    </source>
</evidence>
<dbReference type="AlphaFoldDB" id="A0AAN6TWK8"/>
<comment type="caution">
    <text evidence="1">The sequence shown here is derived from an EMBL/GenBank/DDBJ whole genome shotgun (WGS) entry which is preliminary data.</text>
</comment>
<name>A0AAN6TWK8_9PEZI</name>
<sequence length="119" mass="13084">MTCLGLLISTTVTVGKIGQDRGQNPTKSMVRLTAADTSCYGLVQETGQIVTDWQDAVKLSRRSEPLAAKFYRGRARIRVFVAVSQGGQPTPHRDGSDDFKLPSMVEEKRIRVLCFSSPP</sequence>
<gene>
    <name evidence="1" type="ORF">N657DRAFT_635825</name>
</gene>